<dbReference type="InterPro" id="IPR056108">
    <property type="entry name" value="DUF7691"/>
</dbReference>
<accession>A0A562VC67</accession>
<sequence>MSFSLSPYLVDLRKARGAIGSEDEKLRRMIGGKFKAAMAHADDWFADQIAGGAPTRYDALRAVVDGGPFDDAYGFQYGYAFEMICGFFGRSLNNNAFSPFRSGWLARVDEGLAALGVTAVEVSEFSYGSPPAPLPRPAEFVPAYGEWSPKQCRTALAQWNAATAEAREALDPEVLEAVESCVAWMRESVANGRHVVAFHF</sequence>
<dbReference type="EMBL" id="VLLL01000005">
    <property type="protein sequence ID" value="TWJ15452.1"/>
    <property type="molecule type" value="Genomic_DNA"/>
</dbReference>
<evidence type="ECO:0000313" key="3">
    <source>
        <dbReference type="Proteomes" id="UP000321617"/>
    </source>
</evidence>
<evidence type="ECO:0000313" key="2">
    <source>
        <dbReference type="EMBL" id="TWJ15452.1"/>
    </source>
</evidence>
<dbReference type="Pfam" id="PF24740">
    <property type="entry name" value="DUF7691"/>
    <property type="match status" value="1"/>
</dbReference>
<gene>
    <name evidence="2" type="ORF">LX16_1162</name>
</gene>
<dbReference type="AlphaFoldDB" id="A0A562VC67"/>
<reference evidence="2 3" key="1">
    <citation type="journal article" date="2013" name="Stand. Genomic Sci.">
        <title>Genomic Encyclopedia of Type Strains, Phase I: The one thousand microbial genomes (KMG-I) project.</title>
        <authorList>
            <person name="Kyrpides N.C."/>
            <person name="Woyke T."/>
            <person name="Eisen J.A."/>
            <person name="Garrity G."/>
            <person name="Lilburn T.G."/>
            <person name="Beck B.J."/>
            <person name="Whitman W.B."/>
            <person name="Hugenholtz P."/>
            <person name="Klenk H.P."/>
        </authorList>
    </citation>
    <scope>NUCLEOTIDE SEQUENCE [LARGE SCALE GENOMIC DNA]</scope>
    <source>
        <strain evidence="2 3">DSM 45044</strain>
    </source>
</reference>
<dbReference type="OrthoDB" id="3476150at2"/>
<protein>
    <recommendedName>
        <fullName evidence="1">DUF7691 domain-containing protein</fullName>
    </recommendedName>
</protein>
<keyword evidence="3" id="KW-1185">Reference proteome</keyword>
<comment type="caution">
    <text evidence="2">The sequence shown here is derived from an EMBL/GenBank/DDBJ whole genome shotgun (WGS) entry which is preliminary data.</text>
</comment>
<evidence type="ECO:0000259" key="1">
    <source>
        <dbReference type="Pfam" id="PF24740"/>
    </source>
</evidence>
<dbReference type="Proteomes" id="UP000321617">
    <property type="component" value="Unassembled WGS sequence"/>
</dbReference>
<name>A0A562VC67_9ACTN</name>
<organism evidence="2 3">
    <name type="scientific">Stackebrandtia albiflava</name>
    <dbReference type="NCBI Taxonomy" id="406432"/>
    <lineage>
        <taxon>Bacteria</taxon>
        <taxon>Bacillati</taxon>
        <taxon>Actinomycetota</taxon>
        <taxon>Actinomycetes</taxon>
        <taxon>Glycomycetales</taxon>
        <taxon>Glycomycetaceae</taxon>
        <taxon>Stackebrandtia</taxon>
    </lineage>
</organism>
<feature type="domain" description="DUF7691" evidence="1">
    <location>
        <begin position="1"/>
        <end position="198"/>
    </location>
</feature>
<proteinExistence type="predicted"/>
<dbReference type="RefSeq" id="WP_147134161.1">
    <property type="nucleotide sequence ID" value="NZ_BAABIJ010000001.1"/>
</dbReference>